<proteinExistence type="predicted"/>
<dbReference type="AlphaFoldDB" id="G9XA41"/>
<organism evidence="1 2">
    <name type="scientific">Peptoanaerobacter stomatis</name>
    <dbReference type="NCBI Taxonomy" id="796937"/>
    <lineage>
        <taxon>Bacteria</taxon>
        <taxon>Bacillati</taxon>
        <taxon>Bacillota</taxon>
        <taxon>Clostridia</taxon>
        <taxon>Peptostreptococcales</taxon>
        <taxon>Filifactoraceae</taxon>
        <taxon>Peptoanaerobacter</taxon>
    </lineage>
</organism>
<name>G9XA41_9FIRM</name>
<dbReference type="EMBL" id="AFZG01000001">
    <property type="protein sequence ID" value="EHL20287.1"/>
    <property type="molecule type" value="Genomic_DNA"/>
</dbReference>
<sequence length="56" mass="6441">MKIRYATVTSVSPFKVKFDIDNVESQNTSYKRLNAYTPELNDRVVFIDNLCLGKVV</sequence>
<comment type="caution">
    <text evidence="1">The sequence shown here is derived from an EMBL/GenBank/DDBJ whole genome shotgun (WGS) entry which is preliminary data.</text>
</comment>
<dbReference type="Proteomes" id="UP000003379">
    <property type="component" value="Unassembled WGS sequence"/>
</dbReference>
<protein>
    <submittedName>
        <fullName evidence="1">Uncharacterized protein</fullName>
    </submittedName>
</protein>
<reference evidence="1 2" key="1">
    <citation type="submission" date="2011-08" db="EMBL/GenBank/DDBJ databases">
        <title>The Genome Sequence of Eubacteriaceae bacterium CM5.</title>
        <authorList>
            <consortium name="The Broad Institute Genome Sequencing Platform"/>
            <person name="Earl A."/>
            <person name="Ward D."/>
            <person name="Feldgarden M."/>
            <person name="Gevers D."/>
            <person name="Sizova M."/>
            <person name="Hazen A."/>
            <person name="Epstein S."/>
            <person name="Young S.K."/>
            <person name="Zeng Q."/>
            <person name="Gargeya S."/>
            <person name="Fitzgerald M."/>
            <person name="Haas B."/>
            <person name="Abouelleil A."/>
            <person name="Alvarado L."/>
            <person name="Arachchi H.M."/>
            <person name="Berlin A."/>
            <person name="Brown A."/>
            <person name="Chapman S.B."/>
            <person name="Chen Z."/>
            <person name="Dunbar C."/>
            <person name="Freedman E."/>
            <person name="Gearin G."/>
            <person name="Gellesch M."/>
            <person name="Goldberg J."/>
            <person name="Griggs A."/>
            <person name="Gujja S."/>
            <person name="Heiman D."/>
            <person name="Howarth C."/>
            <person name="Larson L."/>
            <person name="Lui A."/>
            <person name="MacDonald P.J.P."/>
            <person name="Montmayeur A."/>
            <person name="Murphy C."/>
            <person name="Neiman D."/>
            <person name="Pearson M."/>
            <person name="Priest M."/>
            <person name="Roberts A."/>
            <person name="Saif S."/>
            <person name="Shea T."/>
            <person name="Shenoy N."/>
            <person name="Sisk P."/>
            <person name="Stolte C."/>
            <person name="Sykes S."/>
            <person name="Wortman J."/>
            <person name="Nusbaum C."/>
            <person name="Birren B."/>
        </authorList>
    </citation>
    <scope>NUCLEOTIDE SEQUENCE [LARGE SCALE GENOMIC DNA]</scope>
    <source>
        <strain evidence="1 2">CM5</strain>
    </source>
</reference>
<evidence type="ECO:0000313" key="1">
    <source>
        <dbReference type="EMBL" id="EHL20287.1"/>
    </source>
</evidence>
<gene>
    <name evidence="1" type="ORF">HMPREF9628_00132</name>
</gene>
<dbReference type="HOGENOM" id="CLU_3010245_0_0_9"/>
<accession>G9XA41</accession>
<evidence type="ECO:0000313" key="2">
    <source>
        <dbReference type="Proteomes" id="UP000003379"/>
    </source>
</evidence>